<keyword evidence="2" id="KW-1185">Reference proteome</keyword>
<dbReference type="VEuPathDB" id="PiroplasmaDB:BEWA_034970"/>
<reference evidence="1 2" key="1">
    <citation type="journal article" date="2012" name="BMC Genomics">
        <title>Comparative genomic analysis and phylogenetic position of Theileria equi.</title>
        <authorList>
            <person name="Kappmeyer L.S."/>
            <person name="Thiagarajan M."/>
            <person name="Herndon D.R."/>
            <person name="Ramsay J.D."/>
            <person name="Caler E."/>
            <person name="Djikeng A."/>
            <person name="Gillespie J.J."/>
            <person name="Lau A.O."/>
            <person name="Roalson E.H."/>
            <person name="Silva J.C."/>
            <person name="Silva M.G."/>
            <person name="Suarez C.E."/>
            <person name="Ueti M.W."/>
            <person name="Nene V.M."/>
            <person name="Mealey R.H."/>
            <person name="Knowles D.P."/>
            <person name="Brayton K.A."/>
        </authorList>
    </citation>
    <scope>NUCLEOTIDE SEQUENCE [LARGE SCALE GENOMIC DNA]</scope>
    <source>
        <strain evidence="1 2">WA</strain>
    </source>
</reference>
<proteinExistence type="predicted"/>
<dbReference type="Proteomes" id="UP000031512">
    <property type="component" value="Unassembled WGS sequence"/>
</dbReference>
<evidence type="ECO:0000313" key="2">
    <source>
        <dbReference type="Proteomes" id="UP000031512"/>
    </source>
</evidence>
<name>L1LDN1_THEEQ</name>
<gene>
    <name evidence="1" type="ORF">BEWA_034970</name>
</gene>
<evidence type="ECO:0000313" key="1">
    <source>
        <dbReference type="EMBL" id="EKX73461.1"/>
    </source>
</evidence>
<dbReference type="EMBL" id="ACOU01000002">
    <property type="protein sequence ID" value="EKX73461.1"/>
    <property type="molecule type" value="Genomic_DNA"/>
</dbReference>
<dbReference type="eggNOG" id="ENOG502QX1N">
    <property type="taxonomic scope" value="Eukaryota"/>
</dbReference>
<dbReference type="AlphaFoldDB" id="L1LDN1"/>
<sequence>MPKLPISDLIKICHKLTIRSLSKDFRNKLTPNDLQSIRRIESDAVQYNSHLDINEVAVLLYGCSRLAPKNTPVAGPLCSRINSLYENTNTNNESDLTLEHISTIAWSLNRIIKYSEDIPLSIGNTSVLLSHLFTKFVKSCINTFEGELSQVFTPKEFSKFSVSFALLDKLLVTPELFSNESKAENHRIKLEMYDGVNKLVDGIFLSCLKDCEYAKFNIGANTLDSESWHIVYIKNGINILRILLENKCNIETVAESFERLFLQLDLTDVKNGKTLADASLIISKGKREYSKGVNATLSELSKRDLTFIPNDTLLGIISLLSEHYIQHSEIIENICSEFSNRSYTMPSVNDTVLLVKNLSALSYRNESMLELCIRHINNDPGGLSREEFKLLVDSCVRLHLHT</sequence>
<comment type="caution">
    <text evidence="1">The sequence shown here is derived from an EMBL/GenBank/DDBJ whole genome shotgun (WGS) entry which is preliminary data.</text>
</comment>
<dbReference type="OrthoDB" id="364765at2759"/>
<protein>
    <submittedName>
        <fullName evidence="1">Uncharacterized protein</fullName>
    </submittedName>
</protein>
<organism evidence="1 2">
    <name type="scientific">Theileria equi strain WA</name>
    <dbReference type="NCBI Taxonomy" id="1537102"/>
    <lineage>
        <taxon>Eukaryota</taxon>
        <taxon>Sar</taxon>
        <taxon>Alveolata</taxon>
        <taxon>Apicomplexa</taxon>
        <taxon>Aconoidasida</taxon>
        <taxon>Piroplasmida</taxon>
        <taxon>Theileriidae</taxon>
        <taxon>Theileria</taxon>
    </lineage>
</organism>
<dbReference type="GeneID" id="15807855"/>
<accession>L1LDN1</accession>
<dbReference type="KEGG" id="beq:BEWA_034970"/>
<dbReference type="RefSeq" id="XP_004832913.1">
    <property type="nucleotide sequence ID" value="XM_004832856.1"/>
</dbReference>